<dbReference type="InterPro" id="IPR000212">
    <property type="entry name" value="DNA_helicase_UvrD/REP"/>
</dbReference>
<reference evidence="13" key="1">
    <citation type="journal article" date="2021" name="Open Biol.">
        <title>Shared evolutionary footprints suggest mitochondrial oxidative damage underlies multiple complex I losses in fungi.</title>
        <authorList>
            <person name="Schikora-Tamarit M.A."/>
            <person name="Marcet-Houben M."/>
            <person name="Nosek J."/>
            <person name="Gabaldon T."/>
        </authorList>
    </citation>
    <scope>NUCLEOTIDE SEQUENCE</scope>
    <source>
        <strain evidence="13">CBS6341</strain>
    </source>
</reference>
<evidence type="ECO:0000259" key="12">
    <source>
        <dbReference type="PROSITE" id="PS51217"/>
    </source>
</evidence>
<reference evidence="13" key="2">
    <citation type="submission" date="2021-01" db="EMBL/GenBank/DDBJ databases">
        <authorList>
            <person name="Schikora-Tamarit M.A."/>
        </authorList>
    </citation>
    <scope>NUCLEOTIDE SEQUENCE</scope>
    <source>
        <strain evidence="13">CBS6341</strain>
    </source>
</reference>
<comment type="catalytic activity">
    <reaction evidence="9">
        <text>ATP + H2O = ADP + phosphate + H(+)</text>
        <dbReference type="Rhea" id="RHEA:13065"/>
        <dbReference type="ChEBI" id="CHEBI:15377"/>
        <dbReference type="ChEBI" id="CHEBI:15378"/>
        <dbReference type="ChEBI" id="CHEBI:30616"/>
        <dbReference type="ChEBI" id="CHEBI:43474"/>
        <dbReference type="ChEBI" id="CHEBI:456216"/>
        <dbReference type="EC" id="5.6.2.4"/>
    </reaction>
</comment>
<evidence type="ECO:0000256" key="7">
    <source>
        <dbReference type="ARBA" id="ARBA00034617"/>
    </source>
</evidence>
<feature type="domain" description="UvrD-like helicase ATP-binding" evidence="11">
    <location>
        <begin position="10"/>
        <end position="269"/>
    </location>
</feature>
<dbReference type="GO" id="GO:0000725">
    <property type="term" value="P:recombinational repair"/>
    <property type="evidence" value="ECO:0007669"/>
    <property type="project" value="TreeGrafter"/>
</dbReference>
<feature type="binding site" evidence="10">
    <location>
        <begin position="31"/>
        <end position="38"/>
    </location>
    <ligand>
        <name>ATP</name>
        <dbReference type="ChEBI" id="CHEBI:30616"/>
    </ligand>
</feature>
<evidence type="ECO:0000256" key="6">
    <source>
        <dbReference type="ARBA" id="ARBA00023235"/>
    </source>
</evidence>
<dbReference type="CDD" id="cd17932">
    <property type="entry name" value="DEXQc_UvrD"/>
    <property type="match status" value="1"/>
</dbReference>
<dbReference type="GO" id="GO:0005524">
    <property type="term" value="F:ATP binding"/>
    <property type="evidence" value="ECO:0007669"/>
    <property type="project" value="UniProtKB-UniRule"/>
</dbReference>
<evidence type="ECO:0000256" key="2">
    <source>
        <dbReference type="ARBA" id="ARBA00022741"/>
    </source>
</evidence>
<keyword evidence="2 10" id="KW-0547">Nucleotide-binding</keyword>
<evidence type="ECO:0000256" key="5">
    <source>
        <dbReference type="ARBA" id="ARBA00022840"/>
    </source>
</evidence>
<name>A0A9P8PLG7_9ASCO</name>
<keyword evidence="5 10" id="KW-0067">ATP-binding</keyword>
<comment type="similarity">
    <text evidence="1">Belongs to the helicase family. UvrD subfamily.</text>
</comment>
<dbReference type="EMBL" id="JAEUBF010000974">
    <property type="protein sequence ID" value="KAH3673557.1"/>
    <property type="molecule type" value="Genomic_DNA"/>
</dbReference>
<dbReference type="GO" id="GO:0005634">
    <property type="term" value="C:nucleus"/>
    <property type="evidence" value="ECO:0007669"/>
    <property type="project" value="TreeGrafter"/>
</dbReference>
<dbReference type="SUPFAM" id="SSF52540">
    <property type="entry name" value="P-loop containing nucleoside triphosphate hydrolases"/>
    <property type="match status" value="1"/>
</dbReference>
<gene>
    <name evidence="13" type="ORF">WICMUC_003664</name>
</gene>
<proteinExistence type="inferred from homology"/>
<keyword evidence="4 10" id="KW-0347">Helicase</keyword>
<dbReference type="Gene3D" id="3.40.50.300">
    <property type="entry name" value="P-loop containing nucleotide triphosphate hydrolases"/>
    <property type="match status" value="2"/>
</dbReference>
<keyword evidence="3 10" id="KW-0378">Hydrolase</keyword>
<dbReference type="OrthoDB" id="1470711at2759"/>
<dbReference type="Gene3D" id="1.10.10.160">
    <property type="match status" value="1"/>
</dbReference>
<dbReference type="PANTHER" id="PTHR11070">
    <property type="entry name" value="UVRD / RECB / PCRA DNA HELICASE FAMILY MEMBER"/>
    <property type="match status" value="1"/>
</dbReference>
<dbReference type="PROSITE" id="PS51198">
    <property type="entry name" value="UVRD_HELICASE_ATP_BIND"/>
    <property type="match status" value="1"/>
</dbReference>
<evidence type="ECO:0000256" key="8">
    <source>
        <dbReference type="ARBA" id="ARBA00034808"/>
    </source>
</evidence>
<dbReference type="EC" id="5.6.2.4" evidence="8"/>
<dbReference type="GO" id="GO:0016787">
    <property type="term" value="F:hydrolase activity"/>
    <property type="evidence" value="ECO:0007669"/>
    <property type="project" value="UniProtKB-UniRule"/>
</dbReference>
<evidence type="ECO:0000256" key="9">
    <source>
        <dbReference type="ARBA" id="ARBA00048988"/>
    </source>
</evidence>
<evidence type="ECO:0000256" key="3">
    <source>
        <dbReference type="ARBA" id="ARBA00022801"/>
    </source>
</evidence>
<evidence type="ECO:0000313" key="13">
    <source>
        <dbReference type="EMBL" id="KAH3673557.1"/>
    </source>
</evidence>
<dbReference type="GO" id="GO:0043138">
    <property type="term" value="F:3'-5' DNA helicase activity"/>
    <property type="evidence" value="ECO:0007669"/>
    <property type="project" value="UniProtKB-EC"/>
</dbReference>
<sequence>MTSYKDVLVTKEQHEIILKDITPSNALYIKSGPGTGKTLTLVLKIAYMINELEVDPSEILVLSMTNKAVDNLKDNLDGLIADDKKEQLNINTFHAFCHDLVTAFYGDEVDILQDEGLRILVQLFDNKKVNDKYKVAKFIRMFKDNVDHELIRAEFDLTQEEINSMINIFSDMKLSTYSDLLKRGKTIIQSLVKEEKLNFRVVVVDEFQDMYNDLFQIIKAALGPNSHLIFAGDTNQSIYKFLDTKVPSKIEDLGKTFDVLEMSESFRSTDEILSASKYLLGKEINVFSNHYGLKPTINNFNSDLDQYEFIIKEIKKLQSYNVPLHDIAVLSRTNYELTKIARLLKMYRLDFIKLSSSPNWLQNDNFIYLIDYLKILLNPYQANFSILCTLKLMPMVGPKTLRQVYEESVQRNIDIWGYLSRSKDPKLKIYYNLMQQTRKSIDFEDPKDVLQKLLKISNELGLVKKFGRIDSFQKSNITEQYIEFYSSLKTFYENPSRVSETSSMIESFLKNFMSLSQQEYSSKIKLSTIHQSKGLEFPIVFMTDFNLELDDEQEKNLRYVGMTRPKTLLYLNSIGNNVDLDKDEELKKRFTIAGSPNLSKAFQNRVVRSLHTWRKIFH</sequence>
<keyword evidence="14" id="KW-1185">Reference proteome</keyword>
<dbReference type="Pfam" id="PF13361">
    <property type="entry name" value="UvrD_C"/>
    <property type="match status" value="1"/>
</dbReference>
<dbReference type="PANTHER" id="PTHR11070:SF46">
    <property type="entry name" value="ATP-DEPENDENT DNA HELICASE HMI1, MITOCHONDRIAL"/>
    <property type="match status" value="1"/>
</dbReference>
<dbReference type="InterPro" id="IPR014017">
    <property type="entry name" value="DNA_helicase_UvrD-like_C"/>
</dbReference>
<dbReference type="Proteomes" id="UP000769528">
    <property type="component" value="Unassembled WGS sequence"/>
</dbReference>
<accession>A0A9P8PLG7</accession>
<dbReference type="Gene3D" id="1.10.486.10">
    <property type="entry name" value="PCRA, domain 4"/>
    <property type="match status" value="1"/>
</dbReference>
<evidence type="ECO:0000313" key="14">
    <source>
        <dbReference type="Proteomes" id="UP000769528"/>
    </source>
</evidence>
<dbReference type="InterPro" id="IPR013986">
    <property type="entry name" value="DExx_box_DNA_helicase_dom_sf"/>
</dbReference>
<evidence type="ECO:0000259" key="11">
    <source>
        <dbReference type="PROSITE" id="PS51198"/>
    </source>
</evidence>
<organism evidence="13 14">
    <name type="scientific">Wickerhamomyces mucosus</name>
    <dbReference type="NCBI Taxonomy" id="1378264"/>
    <lineage>
        <taxon>Eukaryota</taxon>
        <taxon>Fungi</taxon>
        <taxon>Dikarya</taxon>
        <taxon>Ascomycota</taxon>
        <taxon>Saccharomycotina</taxon>
        <taxon>Saccharomycetes</taxon>
        <taxon>Phaffomycetales</taxon>
        <taxon>Wickerhamomycetaceae</taxon>
        <taxon>Wickerhamomyces</taxon>
    </lineage>
</organism>
<dbReference type="InterPro" id="IPR027417">
    <property type="entry name" value="P-loop_NTPase"/>
</dbReference>
<dbReference type="InterPro" id="IPR014016">
    <property type="entry name" value="UvrD-like_ATP-bd"/>
</dbReference>
<evidence type="ECO:0000256" key="10">
    <source>
        <dbReference type="PROSITE-ProRule" id="PRU00560"/>
    </source>
</evidence>
<evidence type="ECO:0000256" key="4">
    <source>
        <dbReference type="ARBA" id="ARBA00022806"/>
    </source>
</evidence>
<feature type="domain" description="UvrD-like helicase C-terminal" evidence="12">
    <location>
        <begin position="263"/>
        <end position="534"/>
    </location>
</feature>
<dbReference type="PROSITE" id="PS51217">
    <property type="entry name" value="UVRD_HELICASE_CTER"/>
    <property type="match status" value="1"/>
</dbReference>
<dbReference type="Pfam" id="PF00580">
    <property type="entry name" value="UvrD-helicase"/>
    <property type="match status" value="1"/>
</dbReference>
<keyword evidence="6" id="KW-0413">Isomerase</keyword>
<comment type="catalytic activity">
    <reaction evidence="7">
        <text>Couples ATP hydrolysis with the unwinding of duplex DNA by translocating in the 3'-5' direction.</text>
        <dbReference type="EC" id="5.6.2.4"/>
    </reaction>
</comment>
<evidence type="ECO:0000256" key="1">
    <source>
        <dbReference type="ARBA" id="ARBA00009922"/>
    </source>
</evidence>
<comment type="caution">
    <text evidence="13">The sequence shown here is derived from an EMBL/GenBank/DDBJ whole genome shotgun (WGS) entry which is preliminary data.</text>
</comment>
<dbReference type="AlphaFoldDB" id="A0A9P8PLG7"/>
<protein>
    <recommendedName>
        <fullName evidence="8">DNA 3'-5' helicase</fullName>
        <ecNumber evidence="8">5.6.2.4</ecNumber>
    </recommendedName>
</protein>
<dbReference type="GO" id="GO:0003677">
    <property type="term" value="F:DNA binding"/>
    <property type="evidence" value="ECO:0007669"/>
    <property type="project" value="InterPro"/>
</dbReference>